<organism evidence="5 6">
    <name type="scientific">Rousettus aegyptiacus</name>
    <name type="common">Egyptian fruit bat</name>
    <name type="synonym">Pteropus aegyptiacus</name>
    <dbReference type="NCBI Taxonomy" id="9407"/>
    <lineage>
        <taxon>Eukaryota</taxon>
        <taxon>Metazoa</taxon>
        <taxon>Chordata</taxon>
        <taxon>Craniata</taxon>
        <taxon>Vertebrata</taxon>
        <taxon>Euteleostomi</taxon>
        <taxon>Mammalia</taxon>
        <taxon>Eutheria</taxon>
        <taxon>Laurasiatheria</taxon>
        <taxon>Chiroptera</taxon>
        <taxon>Yinpterochiroptera</taxon>
        <taxon>Pteropodoidea</taxon>
        <taxon>Pteropodidae</taxon>
        <taxon>Rousettinae</taxon>
        <taxon>Rousettus</taxon>
    </lineage>
</organism>
<feature type="chain" id="PRO_5029659065" description="Peptidase M12B domain-containing protein" evidence="3">
    <location>
        <begin position="18"/>
        <end position="351"/>
    </location>
</feature>
<feature type="disulfide bond" evidence="2">
    <location>
        <begin position="339"/>
        <end position="344"/>
    </location>
</feature>
<dbReference type="SUPFAM" id="SSF55486">
    <property type="entry name" value="Metalloproteases ('zincins'), catalytic domain"/>
    <property type="match status" value="1"/>
</dbReference>
<dbReference type="GO" id="GO:0004222">
    <property type="term" value="F:metalloendopeptidase activity"/>
    <property type="evidence" value="ECO:0007669"/>
    <property type="project" value="InterPro"/>
</dbReference>
<dbReference type="PANTHER" id="PTHR11905">
    <property type="entry name" value="ADAM A DISINTEGRIN AND METALLOPROTEASE DOMAIN"/>
    <property type="match status" value="1"/>
</dbReference>
<comment type="caution">
    <text evidence="5">The sequence shown here is derived from an EMBL/GenBank/DDBJ whole genome shotgun (WGS) entry which is preliminary data.</text>
</comment>
<dbReference type="Pfam" id="PF01562">
    <property type="entry name" value="Pep_M12B_propep"/>
    <property type="match status" value="1"/>
</dbReference>
<protein>
    <recommendedName>
        <fullName evidence="4">Peptidase M12B domain-containing protein</fullName>
    </recommendedName>
</protein>
<dbReference type="AlphaFoldDB" id="A0A7J8DXW6"/>
<keyword evidence="6" id="KW-1185">Reference proteome</keyword>
<dbReference type="CDD" id="cd04269">
    <property type="entry name" value="ZnMc_adamalysin_II_like"/>
    <property type="match status" value="1"/>
</dbReference>
<dbReference type="Proteomes" id="UP000593571">
    <property type="component" value="Unassembled WGS sequence"/>
</dbReference>
<feature type="signal peptide" evidence="3">
    <location>
        <begin position="1"/>
        <end position="17"/>
    </location>
</feature>
<gene>
    <name evidence="5" type="ORF">HJG63_008378</name>
</gene>
<dbReference type="InterPro" id="IPR024079">
    <property type="entry name" value="MetalloPept_cat_dom_sf"/>
</dbReference>
<dbReference type="InterPro" id="IPR034027">
    <property type="entry name" value="Reprolysin_adamalysin"/>
</dbReference>
<evidence type="ECO:0000313" key="5">
    <source>
        <dbReference type="EMBL" id="KAF6427896.1"/>
    </source>
</evidence>
<keyword evidence="1 2" id="KW-1015">Disulfide bond</keyword>
<evidence type="ECO:0000313" key="6">
    <source>
        <dbReference type="Proteomes" id="UP000593571"/>
    </source>
</evidence>
<dbReference type="GO" id="GO:0005886">
    <property type="term" value="C:plasma membrane"/>
    <property type="evidence" value="ECO:0007669"/>
    <property type="project" value="TreeGrafter"/>
</dbReference>
<dbReference type="GO" id="GO:0008584">
    <property type="term" value="P:male gonad development"/>
    <property type="evidence" value="ECO:0007669"/>
    <property type="project" value="TreeGrafter"/>
</dbReference>
<feature type="domain" description="Peptidase M12B" evidence="4">
    <location>
        <begin position="186"/>
        <end position="351"/>
    </location>
</feature>
<proteinExistence type="predicted"/>
<keyword evidence="3" id="KW-0732">Signal</keyword>
<evidence type="ECO:0000256" key="1">
    <source>
        <dbReference type="ARBA" id="ARBA00023157"/>
    </source>
</evidence>
<dbReference type="PANTHER" id="PTHR11905:SF26">
    <property type="entry name" value="A DISINTEGRIN AND METALLOPEPTIDASE DOMAIN 3"/>
    <property type="match status" value="1"/>
</dbReference>
<dbReference type="GO" id="GO:0007155">
    <property type="term" value="P:cell adhesion"/>
    <property type="evidence" value="ECO:0007669"/>
    <property type="project" value="TreeGrafter"/>
</dbReference>
<comment type="caution">
    <text evidence="2">Lacks conserved residue(s) required for the propagation of feature annotation.</text>
</comment>
<dbReference type="EMBL" id="JACASE010000011">
    <property type="protein sequence ID" value="KAF6427896.1"/>
    <property type="molecule type" value="Genomic_DNA"/>
</dbReference>
<dbReference type="GO" id="GO:0006508">
    <property type="term" value="P:proteolysis"/>
    <property type="evidence" value="ECO:0007669"/>
    <property type="project" value="InterPro"/>
</dbReference>
<dbReference type="InterPro" id="IPR002870">
    <property type="entry name" value="Peptidase_M12B_N"/>
</dbReference>
<dbReference type="Gene3D" id="3.40.390.10">
    <property type="entry name" value="Collagenase (Catalytic Domain)"/>
    <property type="match status" value="1"/>
</dbReference>
<name>A0A7J8DXW6_ROUAE</name>
<dbReference type="GO" id="GO:0007339">
    <property type="term" value="P:binding of sperm to zona pellucida"/>
    <property type="evidence" value="ECO:0007669"/>
    <property type="project" value="TreeGrafter"/>
</dbReference>
<evidence type="ECO:0000256" key="3">
    <source>
        <dbReference type="SAM" id="SignalP"/>
    </source>
</evidence>
<sequence length="351" mass="39642">MLSLLLILLSLGRLTSTDHHSEASLLQITVPEKIGTNTKDGDMSETQVTYAIKIDRQTYTLHLKRQSFLDPHFLVYAYDKSGTLYPDSSLIKGHCFYQGHAAEVPKSAVTLSICSGLRGLLQLDKVSYGIEPLESAATYEHMLYQIKNNKIDFLPIEENYPMTQLVDQSYRILVKQEENSDVQLKRTLKIQIIMDKALYDYMGSEVAVAAEKVVYIFGLINTMFSQLKLTVKLTSLELWSDQNKIPSDGDANEVLQKFVSWKEKILIQRSHDMAFLLIYRNSPNYVGATYHGMACDPKLAAGIALYPKRITLEAFSVVMMQLLGINLGLTYDDIYNCYCPGTTCIMNPQAM</sequence>
<dbReference type="PROSITE" id="PS50215">
    <property type="entry name" value="ADAM_MEPRO"/>
    <property type="match status" value="1"/>
</dbReference>
<dbReference type="Pfam" id="PF01421">
    <property type="entry name" value="Reprolysin"/>
    <property type="match status" value="1"/>
</dbReference>
<accession>A0A7J8DXW6</accession>
<reference evidence="5 6" key="1">
    <citation type="journal article" date="2020" name="Nature">
        <title>Six reference-quality genomes reveal evolution of bat adaptations.</title>
        <authorList>
            <person name="Jebb D."/>
            <person name="Huang Z."/>
            <person name="Pippel M."/>
            <person name="Hughes G.M."/>
            <person name="Lavrichenko K."/>
            <person name="Devanna P."/>
            <person name="Winkler S."/>
            <person name="Jermiin L.S."/>
            <person name="Skirmuntt E.C."/>
            <person name="Katzourakis A."/>
            <person name="Burkitt-Gray L."/>
            <person name="Ray D.A."/>
            <person name="Sullivan K.A.M."/>
            <person name="Roscito J.G."/>
            <person name="Kirilenko B.M."/>
            <person name="Davalos L.M."/>
            <person name="Corthals A.P."/>
            <person name="Power M.L."/>
            <person name="Jones G."/>
            <person name="Ransome R.D."/>
            <person name="Dechmann D.K.N."/>
            <person name="Locatelli A.G."/>
            <person name="Puechmaille S.J."/>
            <person name="Fedrigo O."/>
            <person name="Jarvis E.D."/>
            <person name="Hiller M."/>
            <person name="Vernes S.C."/>
            <person name="Myers E.W."/>
            <person name="Teeling E.C."/>
        </authorList>
    </citation>
    <scope>NUCLEOTIDE SEQUENCE [LARGE SCALE GENOMIC DNA]</scope>
    <source>
        <strain evidence="5">MRouAeg1</strain>
        <tissue evidence="5">Muscle</tissue>
    </source>
</reference>
<dbReference type="InterPro" id="IPR001590">
    <property type="entry name" value="Peptidase_M12B"/>
</dbReference>
<evidence type="ECO:0000259" key="4">
    <source>
        <dbReference type="PROSITE" id="PS50215"/>
    </source>
</evidence>
<evidence type="ECO:0000256" key="2">
    <source>
        <dbReference type="PROSITE-ProRule" id="PRU00276"/>
    </source>
</evidence>